<reference evidence="1 2" key="1">
    <citation type="submission" date="2017-03" db="EMBL/GenBank/DDBJ databases">
        <title>WGS assembly of Porphyra umbilicalis.</title>
        <authorList>
            <person name="Brawley S.H."/>
            <person name="Blouin N.A."/>
            <person name="Ficko-Blean E."/>
            <person name="Wheeler G.L."/>
            <person name="Lohr M."/>
            <person name="Goodson H.V."/>
            <person name="Jenkins J.W."/>
            <person name="Blaby-Haas C.E."/>
            <person name="Helliwell K.E."/>
            <person name="Chan C."/>
            <person name="Marriage T."/>
            <person name="Bhattacharya D."/>
            <person name="Klein A.S."/>
            <person name="Badis Y."/>
            <person name="Brodie J."/>
            <person name="Cao Y."/>
            <person name="Collen J."/>
            <person name="Dittami S.M."/>
            <person name="Gachon C.M."/>
            <person name="Green B.R."/>
            <person name="Karpowicz S."/>
            <person name="Kim J.W."/>
            <person name="Kudahl U."/>
            <person name="Lin S."/>
            <person name="Michel G."/>
            <person name="Mittag M."/>
            <person name="Olson B.J."/>
            <person name="Pangilinan J."/>
            <person name="Peng Y."/>
            <person name="Qiu H."/>
            <person name="Shu S."/>
            <person name="Singer J.T."/>
            <person name="Smith A.G."/>
            <person name="Sprecher B.N."/>
            <person name="Wagner V."/>
            <person name="Wang W."/>
            <person name="Wang Z.-Y."/>
            <person name="Yan J."/>
            <person name="Yarish C."/>
            <person name="Zoeuner-Riek S."/>
            <person name="Zhuang Y."/>
            <person name="Zou Y."/>
            <person name="Lindquist E.A."/>
            <person name="Grimwood J."/>
            <person name="Barry K."/>
            <person name="Rokhsar D.S."/>
            <person name="Schmutz J."/>
            <person name="Stiller J.W."/>
            <person name="Grossman A.R."/>
            <person name="Prochnik S.E."/>
        </authorList>
    </citation>
    <scope>NUCLEOTIDE SEQUENCE [LARGE SCALE GENOMIC DNA]</scope>
    <source>
        <strain evidence="1">4086291</strain>
    </source>
</reference>
<evidence type="ECO:0000313" key="1">
    <source>
        <dbReference type="EMBL" id="OSX73533.1"/>
    </source>
</evidence>
<dbReference type="SUPFAM" id="SSF51735">
    <property type="entry name" value="NAD(P)-binding Rossmann-fold domains"/>
    <property type="match status" value="1"/>
</dbReference>
<dbReference type="PANTHER" id="PTHR45458:SF2">
    <property type="entry name" value="OXIDOREDUCTASE, SHORT CHAIN DEHYDROGENASE_REDUCTASE FAMILY SUPERFAMILY (AFU_ORTHOLOGUE AFUA_3G13450)"/>
    <property type="match status" value="1"/>
</dbReference>
<dbReference type="GO" id="GO:0019290">
    <property type="term" value="P:siderophore biosynthetic process"/>
    <property type="evidence" value="ECO:0007669"/>
    <property type="project" value="InterPro"/>
</dbReference>
<dbReference type="PRINTS" id="PR01397">
    <property type="entry name" value="DHBDHDRGNASE"/>
</dbReference>
<dbReference type="Gene3D" id="3.40.50.720">
    <property type="entry name" value="NAD(P)-binding Rossmann-like Domain"/>
    <property type="match status" value="1"/>
</dbReference>
<dbReference type="GO" id="GO:0008667">
    <property type="term" value="F:2,3-dihydro-2,3-dihydroxybenzoate dehydrogenase activity"/>
    <property type="evidence" value="ECO:0007669"/>
    <property type="project" value="InterPro"/>
</dbReference>
<gene>
    <name evidence="1" type="ORF">BU14_0340s0017</name>
</gene>
<dbReference type="InterPro" id="IPR052184">
    <property type="entry name" value="SDR_enzymes"/>
</dbReference>
<dbReference type="InterPro" id="IPR002347">
    <property type="entry name" value="SDR_fam"/>
</dbReference>
<dbReference type="Pfam" id="PF00106">
    <property type="entry name" value="adh_short"/>
    <property type="match status" value="1"/>
</dbReference>
<organism evidence="1 2">
    <name type="scientific">Porphyra umbilicalis</name>
    <name type="common">Purple laver</name>
    <name type="synonym">Red alga</name>
    <dbReference type="NCBI Taxonomy" id="2786"/>
    <lineage>
        <taxon>Eukaryota</taxon>
        <taxon>Rhodophyta</taxon>
        <taxon>Bangiophyceae</taxon>
        <taxon>Bangiales</taxon>
        <taxon>Bangiaceae</taxon>
        <taxon>Porphyra</taxon>
    </lineage>
</organism>
<dbReference type="OrthoDB" id="5296at2759"/>
<dbReference type="GO" id="GO:0016616">
    <property type="term" value="F:oxidoreductase activity, acting on the CH-OH group of donors, NAD or NADP as acceptor"/>
    <property type="evidence" value="ECO:0007669"/>
    <property type="project" value="TreeGrafter"/>
</dbReference>
<dbReference type="Proteomes" id="UP000218209">
    <property type="component" value="Unassembled WGS sequence"/>
</dbReference>
<accession>A0A1X6NYS2</accession>
<protein>
    <submittedName>
        <fullName evidence="1">Uncharacterized protein</fullName>
    </submittedName>
</protein>
<sequence>MSSESLPKPLGDHALIIGAGSGLGLELAKVLAPTGTALAVTVRNTVDPALEELDASIIRGIDVATDGPDKLVEELAALGWVNVSTLVCVAGILKPDSLGDLQPDNWRQMMDVCALGPLRIVDALVTAGLLTAGSKVGLVTSEGGSIGLRTPKEGGGNYGHHCSKAAENMAGKILSLDLAERGMPLVCIHPGFMKSSMTEPFKEKYDELGAVEPHVAAKGVVECMKQLNKDNTGRFIQPLGSENLGFGVWGLEEAEKKGPMSELPW</sequence>
<proteinExistence type="predicted"/>
<dbReference type="InterPro" id="IPR036291">
    <property type="entry name" value="NAD(P)-bd_dom_sf"/>
</dbReference>
<keyword evidence="2" id="KW-1185">Reference proteome</keyword>
<evidence type="ECO:0000313" key="2">
    <source>
        <dbReference type="Proteomes" id="UP000218209"/>
    </source>
</evidence>
<dbReference type="AlphaFoldDB" id="A0A1X6NYS2"/>
<dbReference type="InterPro" id="IPR003560">
    <property type="entry name" value="DHB_DH"/>
</dbReference>
<dbReference type="PANTHER" id="PTHR45458">
    <property type="entry name" value="SHORT-CHAIN DEHYDROGENASE/REDUCTASE SDR"/>
    <property type="match status" value="1"/>
</dbReference>
<dbReference type="EMBL" id="KV918991">
    <property type="protein sequence ID" value="OSX73533.1"/>
    <property type="molecule type" value="Genomic_DNA"/>
</dbReference>
<name>A0A1X6NYS2_PORUM</name>